<feature type="compositionally biased region" description="Polar residues" evidence="7">
    <location>
        <begin position="778"/>
        <end position="798"/>
    </location>
</feature>
<dbReference type="SUPFAM" id="SSF48452">
    <property type="entry name" value="TPR-like"/>
    <property type="match status" value="2"/>
</dbReference>
<dbReference type="InterPro" id="IPR013083">
    <property type="entry name" value="Znf_RING/FYVE/PHD"/>
</dbReference>
<comment type="caution">
    <text evidence="9">The sequence shown here is derived from an EMBL/GenBank/DDBJ whole genome shotgun (WGS) entry which is preliminary data.</text>
</comment>
<gene>
    <name evidence="9" type="ORF">SEMRO_1421_G271210.1</name>
</gene>
<dbReference type="Proteomes" id="UP001153069">
    <property type="component" value="Unassembled WGS sequence"/>
</dbReference>
<dbReference type="InterPro" id="IPR017907">
    <property type="entry name" value="Znf_RING_CS"/>
</dbReference>
<feature type="compositionally biased region" description="Basic residues" evidence="7">
    <location>
        <begin position="812"/>
        <end position="826"/>
    </location>
</feature>
<dbReference type="GO" id="GO:0005737">
    <property type="term" value="C:cytoplasm"/>
    <property type="evidence" value="ECO:0007669"/>
    <property type="project" value="UniProtKB-ARBA"/>
</dbReference>
<evidence type="ECO:0000256" key="6">
    <source>
        <dbReference type="PROSITE-ProRule" id="PRU00339"/>
    </source>
</evidence>
<evidence type="ECO:0000256" key="5">
    <source>
        <dbReference type="PROSITE-ProRule" id="PRU00175"/>
    </source>
</evidence>
<dbReference type="Pfam" id="PF14559">
    <property type="entry name" value="TPR_19"/>
    <property type="match status" value="1"/>
</dbReference>
<dbReference type="PANTHER" id="PTHR46423">
    <property type="entry name" value="RNA POLYMERASE II-ASSOCIATED PROTEIN 3"/>
    <property type="match status" value="1"/>
</dbReference>
<feature type="compositionally biased region" description="Polar residues" evidence="7">
    <location>
        <begin position="252"/>
        <end position="264"/>
    </location>
</feature>
<organism evidence="9 10">
    <name type="scientific">Seminavis robusta</name>
    <dbReference type="NCBI Taxonomy" id="568900"/>
    <lineage>
        <taxon>Eukaryota</taxon>
        <taxon>Sar</taxon>
        <taxon>Stramenopiles</taxon>
        <taxon>Ochrophyta</taxon>
        <taxon>Bacillariophyta</taxon>
        <taxon>Bacillariophyceae</taxon>
        <taxon>Bacillariophycidae</taxon>
        <taxon>Naviculales</taxon>
        <taxon>Naviculaceae</taxon>
        <taxon>Seminavis</taxon>
    </lineage>
</organism>
<keyword evidence="4" id="KW-0862">Zinc</keyword>
<dbReference type="PROSITE" id="PS50089">
    <property type="entry name" value="ZF_RING_2"/>
    <property type="match status" value="1"/>
</dbReference>
<feature type="repeat" description="TPR" evidence="6">
    <location>
        <begin position="357"/>
        <end position="390"/>
    </location>
</feature>
<evidence type="ECO:0000256" key="1">
    <source>
        <dbReference type="ARBA" id="ARBA00022723"/>
    </source>
</evidence>
<feature type="compositionally biased region" description="Polar residues" evidence="7">
    <location>
        <begin position="152"/>
        <end position="169"/>
    </location>
</feature>
<sequence>MGFDLTQVLSDDKHYGAFVCKLCESLVSLDAVVTVPCSHPFCRSCLMDWIKKQIDNQKPCVCPRCEQDLTADSGSSAIRSNLLKFGDISVMVQPLGEAQPLALEVLKMVQVACIAPDEHSKSCEWRGDYGNWPRHHQKHANGENGQPPMNHVTRSLSVPSLFNNNSKSGRPSIVAPDQEINGPFGGDNGSQKPPPTPADVMERQHRSASNLRADFNTPTTASAARQDSADPPESIQSPQELEVSYTDMDWNSSVGSIPRNNLSPRKTFKPVTTVDETNSELGSPTINNGEEQSRTAPPENMGQEATEAIATSEKLKKQANAKFNKGDFEGARNLYTEGLNVITGIITVGHEERQLVATLYSNRAVTYFREKDFQKCIDDCDKALEYEPTNEKSYIRKWRALMALGIFEAALDCLEQAHKEIPTSPRVKQELAKAREQKEVLQVVNAMIDGGNLEKAKETIKPLAKESDNIGLLLVAAMADAGLGLTESALDKVNKALRFNPNHVEALQLRGLVLFLSGEMEKGVRLLQELQNRNPGNAEIQLKVEQCDRTLNAFSKGRGYAKRGRYKEAVEQFTDAMDERALPLPTGTALYCLIKMERAEALLLSKHYTEALRDCKDALESEPENAEAWALKAEIYMCLGRAGEAKQELAEVRHTWGHDNMVIDEAYRKANFEMKVRRVDDELMQLINDVEAGIPEKVIIDGRVDGSREQRSSGMHQSEKRYGSSDRRSQMDKKAKSYRSLNKTSERNLKADRNRKDSKADRRSRRDRDRVRSGAATEGSSRTHGSTRTMNTNATGVSGRTLGTKGTNGASHRAKRSGAGRKKSSRALKVEK</sequence>
<keyword evidence="1" id="KW-0479">Metal-binding</keyword>
<keyword evidence="3 6" id="KW-0802">TPR repeat</keyword>
<dbReference type="InterPro" id="IPR018957">
    <property type="entry name" value="Znf_C3HC4_RING-type"/>
</dbReference>
<feature type="compositionally biased region" description="Polar residues" evidence="7">
    <location>
        <begin position="274"/>
        <end position="290"/>
    </location>
</feature>
<dbReference type="SUPFAM" id="SSF57850">
    <property type="entry name" value="RING/U-box"/>
    <property type="match status" value="1"/>
</dbReference>
<dbReference type="InterPro" id="IPR001841">
    <property type="entry name" value="Znf_RING"/>
</dbReference>
<name>A0A9N8ERQ1_9STRA</name>
<feature type="region of interest" description="Disordered" evidence="7">
    <location>
        <begin position="134"/>
        <end position="237"/>
    </location>
</feature>
<proteinExistence type="predicted"/>
<dbReference type="PROSITE" id="PS50005">
    <property type="entry name" value="TPR"/>
    <property type="match status" value="1"/>
</dbReference>
<evidence type="ECO:0000259" key="8">
    <source>
        <dbReference type="PROSITE" id="PS50089"/>
    </source>
</evidence>
<keyword evidence="10" id="KW-1185">Reference proteome</keyword>
<dbReference type="OrthoDB" id="765884at2759"/>
<evidence type="ECO:0000256" key="7">
    <source>
        <dbReference type="SAM" id="MobiDB-lite"/>
    </source>
</evidence>
<feature type="region of interest" description="Disordered" evidence="7">
    <location>
        <begin position="252"/>
        <end position="303"/>
    </location>
</feature>
<dbReference type="InterPro" id="IPR011990">
    <property type="entry name" value="TPR-like_helical_dom_sf"/>
</dbReference>
<dbReference type="PROSITE" id="PS00518">
    <property type="entry name" value="ZF_RING_1"/>
    <property type="match status" value="1"/>
</dbReference>
<dbReference type="Gene3D" id="1.25.40.10">
    <property type="entry name" value="Tetratricopeptide repeat domain"/>
    <property type="match status" value="3"/>
</dbReference>
<evidence type="ECO:0000256" key="2">
    <source>
        <dbReference type="ARBA" id="ARBA00022771"/>
    </source>
</evidence>
<feature type="region of interest" description="Disordered" evidence="7">
    <location>
        <begin position="701"/>
        <end position="832"/>
    </location>
</feature>
<dbReference type="EMBL" id="CAICTM010001419">
    <property type="protein sequence ID" value="CAB9523475.1"/>
    <property type="molecule type" value="Genomic_DNA"/>
</dbReference>
<accession>A0A9N8ERQ1</accession>
<evidence type="ECO:0000313" key="10">
    <source>
        <dbReference type="Proteomes" id="UP001153069"/>
    </source>
</evidence>
<feature type="domain" description="RING-type" evidence="8">
    <location>
        <begin position="20"/>
        <end position="66"/>
    </location>
</feature>
<dbReference type="SMART" id="SM00184">
    <property type="entry name" value="RING"/>
    <property type="match status" value="1"/>
</dbReference>
<feature type="compositionally biased region" description="Basic and acidic residues" evidence="7">
    <location>
        <begin position="701"/>
        <end position="735"/>
    </location>
</feature>
<reference evidence="9" key="1">
    <citation type="submission" date="2020-06" db="EMBL/GenBank/DDBJ databases">
        <authorList>
            <consortium name="Plant Systems Biology data submission"/>
        </authorList>
    </citation>
    <scope>NUCLEOTIDE SEQUENCE</scope>
    <source>
        <strain evidence="9">D6</strain>
    </source>
</reference>
<dbReference type="InterPro" id="IPR019734">
    <property type="entry name" value="TPR_rpt"/>
</dbReference>
<feature type="compositionally biased region" description="Basic and acidic residues" evidence="7">
    <location>
        <begin position="744"/>
        <end position="772"/>
    </location>
</feature>
<evidence type="ECO:0000313" key="9">
    <source>
        <dbReference type="EMBL" id="CAB9523475.1"/>
    </source>
</evidence>
<keyword evidence="2 5" id="KW-0863">Zinc-finger</keyword>
<dbReference type="Pfam" id="PF00515">
    <property type="entry name" value="TPR_1"/>
    <property type="match status" value="1"/>
</dbReference>
<evidence type="ECO:0000256" key="4">
    <source>
        <dbReference type="ARBA" id="ARBA00022833"/>
    </source>
</evidence>
<feature type="compositionally biased region" description="Polar residues" evidence="7">
    <location>
        <begin position="216"/>
        <end position="225"/>
    </location>
</feature>
<dbReference type="Gene3D" id="3.30.40.10">
    <property type="entry name" value="Zinc/RING finger domain, C3HC4 (zinc finger)"/>
    <property type="match status" value="1"/>
</dbReference>
<dbReference type="PANTHER" id="PTHR46423:SF1">
    <property type="entry name" value="RNA POLYMERASE II-ASSOCIATED PROTEIN 3"/>
    <property type="match status" value="1"/>
</dbReference>
<dbReference type="SMART" id="SM00028">
    <property type="entry name" value="TPR"/>
    <property type="match status" value="7"/>
</dbReference>
<dbReference type="GO" id="GO:0008270">
    <property type="term" value="F:zinc ion binding"/>
    <property type="evidence" value="ECO:0007669"/>
    <property type="project" value="UniProtKB-KW"/>
</dbReference>
<dbReference type="InterPro" id="IPR051966">
    <property type="entry name" value="RPAP3"/>
</dbReference>
<dbReference type="Pfam" id="PF00097">
    <property type="entry name" value="zf-C3HC4"/>
    <property type="match status" value="1"/>
</dbReference>
<dbReference type="AlphaFoldDB" id="A0A9N8ERQ1"/>
<evidence type="ECO:0000256" key="3">
    <source>
        <dbReference type="ARBA" id="ARBA00022803"/>
    </source>
</evidence>
<dbReference type="GO" id="GO:0101031">
    <property type="term" value="C:protein folding chaperone complex"/>
    <property type="evidence" value="ECO:0007669"/>
    <property type="project" value="TreeGrafter"/>
</dbReference>
<protein>
    <submittedName>
        <fullName evidence="9">DnaJ (Hsp40) homolog, subfamily C, member 7</fullName>
    </submittedName>
</protein>